<sequence>MSRWGTLFASLSKHSIDTIPPAGGEAGEVCVDCVDCVPIESGENGGRQRASADPAAPPADGWLRHLAAAIAAALADGAEREADPDGWLRLIRPDGRRSVTAPHVAAQLSAAGLLPPLPEARETVEAAACARPTAWCEIEDEPREGDRCGCGSRLWWVEPQALTGWACATCHPPEHLPAEAVRLVRT</sequence>
<reference evidence="1" key="2">
    <citation type="journal article" date="2021" name="Syst. Appl. Microbiol.">
        <title>Roseomonas hellenica sp. nov., isolated from roots of wild-growing Alkanna tinctoria.</title>
        <authorList>
            <person name="Rat A."/>
            <person name="Naranjo H.D."/>
            <person name="Lebbe L."/>
            <person name="Cnockaert M."/>
            <person name="Krigas N."/>
            <person name="Grigoriadou K."/>
            <person name="Maloupa E."/>
            <person name="Willems A."/>
        </authorList>
    </citation>
    <scope>NUCLEOTIDE SEQUENCE</scope>
    <source>
        <strain evidence="1">LMG 31228</strain>
    </source>
</reference>
<organism evidence="1 2">
    <name type="scientific">Neoroseomonas eburnea</name>
    <dbReference type="NCBI Taxonomy" id="1346889"/>
    <lineage>
        <taxon>Bacteria</taxon>
        <taxon>Pseudomonadati</taxon>
        <taxon>Pseudomonadota</taxon>
        <taxon>Alphaproteobacteria</taxon>
        <taxon>Acetobacterales</taxon>
        <taxon>Acetobacteraceae</taxon>
        <taxon>Neoroseomonas</taxon>
    </lineage>
</organism>
<keyword evidence="2" id="KW-1185">Reference proteome</keyword>
<dbReference type="AlphaFoldDB" id="A0A9X9XET2"/>
<evidence type="ECO:0000313" key="1">
    <source>
        <dbReference type="EMBL" id="MBR0682218.1"/>
    </source>
</evidence>
<gene>
    <name evidence="1" type="ORF">GXW74_17135</name>
</gene>
<reference evidence="1" key="1">
    <citation type="submission" date="2020-01" db="EMBL/GenBank/DDBJ databases">
        <authorList>
            <person name="Rat A."/>
        </authorList>
    </citation>
    <scope>NUCLEOTIDE SEQUENCE</scope>
    <source>
        <strain evidence="1">LMG 31228</strain>
    </source>
</reference>
<accession>A0A9X9XET2</accession>
<proteinExistence type="predicted"/>
<protein>
    <submittedName>
        <fullName evidence="1">Uncharacterized protein</fullName>
    </submittedName>
</protein>
<dbReference type="RefSeq" id="WP_211847754.1">
    <property type="nucleotide sequence ID" value="NZ_JAAEDL010000017.1"/>
</dbReference>
<dbReference type="Proteomes" id="UP001138709">
    <property type="component" value="Unassembled WGS sequence"/>
</dbReference>
<comment type="caution">
    <text evidence="1">The sequence shown here is derived from an EMBL/GenBank/DDBJ whole genome shotgun (WGS) entry which is preliminary data.</text>
</comment>
<name>A0A9X9XET2_9PROT</name>
<evidence type="ECO:0000313" key="2">
    <source>
        <dbReference type="Proteomes" id="UP001138709"/>
    </source>
</evidence>
<dbReference type="EMBL" id="JAAEDL010000017">
    <property type="protein sequence ID" value="MBR0682218.1"/>
    <property type="molecule type" value="Genomic_DNA"/>
</dbReference>